<dbReference type="InterPro" id="IPR007111">
    <property type="entry name" value="NACHT_NTPase"/>
</dbReference>
<name>A0A9Q1CVJ9_CONCO</name>
<evidence type="ECO:0000256" key="2">
    <source>
        <dbReference type="ARBA" id="ARBA00022490"/>
    </source>
</evidence>
<evidence type="ECO:0000259" key="8">
    <source>
        <dbReference type="PROSITE" id="PS50837"/>
    </source>
</evidence>
<dbReference type="InterPro" id="IPR041267">
    <property type="entry name" value="NLRP_HD2"/>
</dbReference>
<feature type="non-terminal residue" evidence="9">
    <location>
        <position position="1"/>
    </location>
</feature>
<dbReference type="FunFam" id="3.40.50.300:FF:000210">
    <property type="entry name" value="Si:dkey-16p6.1"/>
    <property type="match status" value="1"/>
</dbReference>
<dbReference type="PROSITE" id="PS50837">
    <property type="entry name" value="NACHT"/>
    <property type="match status" value="1"/>
</dbReference>
<gene>
    <name evidence="9" type="ORF">COCON_G00232650</name>
</gene>
<dbReference type="InterPro" id="IPR027417">
    <property type="entry name" value="P-loop_NTPase"/>
</dbReference>
<dbReference type="PANTHER" id="PTHR24106">
    <property type="entry name" value="NACHT, LRR AND CARD DOMAINS-CONTAINING"/>
    <property type="match status" value="1"/>
</dbReference>
<feature type="domain" description="NACHT" evidence="8">
    <location>
        <begin position="186"/>
        <end position="320"/>
    </location>
</feature>
<dbReference type="InterPro" id="IPR051261">
    <property type="entry name" value="NLR"/>
</dbReference>
<dbReference type="Pfam" id="PF17779">
    <property type="entry name" value="WHD_NOD2"/>
    <property type="match status" value="1"/>
</dbReference>
<evidence type="ECO:0000313" key="10">
    <source>
        <dbReference type="Proteomes" id="UP001152803"/>
    </source>
</evidence>
<organism evidence="9 10">
    <name type="scientific">Conger conger</name>
    <name type="common">Conger eel</name>
    <name type="synonym">Muraena conger</name>
    <dbReference type="NCBI Taxonomy" id="82655"/>
    <lineage>
        <taxon>Eukaryota</taxon>
        <taxon>Metazoa</taxon>
        <taxon>Chordata</taxon>
        <taxon>Craniata</taxon>
        <taxon>Vertebrata</taxon>
        <taxon>Euteleostomi</taxon>
        <taxon>Actinopterygii</taxon>
        <taxon>Neopterygii</taxon>
        <taxon>Teleostei</taxon>
        <taxon>Anguilliformes</taxon>
        <taxon>Congridae</taxon>
        <taxon>Conger</taxon>
    </lineage>
</organism>
<dbReference type="SMART" id="SM00368">
    <property type="entry name" value="LRR_RI"/>
    <property type="match status" value="4"/>
</dbReference>
<dbReference type="SUPFAM" id="SSF52047">
    <property type="entry name" value="RNI-like"/>
    <property type="match status" value="1"/>
</dbReference>
<evidence type="ECO:0000256" key="6">
    <source>
        <dbReference type="ARBA" id="ARBA00022840"/>
    </source>
</evidence>
<keyword evidence="5" id="KW-0547">Nucleotide-binding</keyword>
<accession>A0A9Q1CVJ9</accession>
<dbReference type="Gene3D" id="3.40.50.300">
    <property type="entry name" value="P-loop containing nucleotide triphosphate hydrolases"/>
    <property type="match status" value="1"/>
</dbReference>
<feature type="region of interest" description="Disordered" evidence="7">
    <location>
        <begin position="1"/>
        <end position="97"/>
    </location>
</feature>
<dbReference type="AlphaFoldDB" id="A0A9Q1CVJ9"/>
<keyword evidence="3" id="KW-0433">Leucine-rich repeat</keyword>
<dbReference type="InterPro" id="IPR032675">
    <property type="entry name" value="LRR_dom_sf"/>
</dbReference>
<dbReference type="InterPro" id="IPR041075">
    <property type="entry name" value="NOD1/2_WH"/>
</dbReference>
<dbReference type="Pfam" id="PF05729">
    <property type="entry name" value="NACHT"/>
    <property type="match status" value="1"/>
</dbReference>
<sequence>MSLSEEPESKGGTLSTDRKRVQVERAGSPVPSCLSMKSDRSMDHPLRFRGEFTGDQRVLQSLESSSLEEKSSDTLSPSKQDLTDSLERDEQHNESIKRAQQELKTHLKKKFEYILNPKGFAVQGHTTLLNEIYTELYITEGGSGGVNNEHEVRQIETASKRQTTQETPILCNDIFKPLPGQEKRIRTVLTKGIAGIGKTVSVQKFILDWAEGKANQDVDFIFTLPFRDLNLKKERAFSLMQLLQHYFPELKEIKSVEGDEVKVVFIFDGLDECRLPLNFQSNKICCDKTKSSSVDVLLTNLIQGNLLPSALLWITSRPAAANQIPPDCIHQVTEVRGFNDPQKEEYFRKIIRDQNQATRIISHIQSSRSLDIMCHIPVFCWISATVLETMLGKVESGDLPKTLTEMYTHFLLIQTKVKNLKYRGSDETNPKMSALDTKIILKLGKLAFVQLEKGNLIFYEEDLRDSGIDVSEASVYSGVCTEIFKEERGLGQEKVYCFVHLSIQEYLAALFVFHSCVNEKRNVLRAEESKPHSGRVQLSELHETAVDQALLSKNGHLDLFLRFLLGLSLDSIQPLLGGLLTQVWWKFFQRLWTESRSQSIEKTVQYIKEKIKPESSAERTINLFHCLNELNDNSAVEEIQNSLRSGTLSDKELQPHQCSALAFVLLMSEEVLDEFDLKTYNTSKAGHDRLVPVVRNCRKAILHSCNLSEKSCEIVASAVQSSNSPLRDLDLSSNNLGDSGVKLLCAGLMSPNCKLQRLDLSYNNLGDAGVKLLCAGLMSQNCKLQRLGLGWCNLTEGCCDVLASVLRSPHSELSDLELRDNELQDSGVRALSAGLEDPHCKLQRLG</sequence>
<dbReference type="Pfam" id="PF14484">
    <property type="entry name" value="FISNA"/>
    <property type="match status" value="1"/>
</dbReference>
<dbReference type="SMART" id="SM01288">
    <property type="entry name" value="FISNA"/>
    <property type="match status" value="1"/>
</dbReference>
<evidence type="ECO:0000313" key="9">
    <source>
        <dbReference type="EMBL" id="KAJ8250049.1"/>
    </source>
</evidence>
<dbReference type="GO" id="GO:0005524">
    <property type="term" value="F:ATP binding"/>
    <property type="evidence" value="ECO:0007669"/>
    <property type="project" value="UniProtKB-KW"/>
</dbReference>
<dbReference type="EMBL" id="JAFJMO010000019">
    <property type="protein sequence ID" value="KAJ8250049.1"/>
    <property type="molecule type" value="Genomic_DNA"/>
</dbReference>
<comment type="caution">
    <text evidence="9">The sequence shown here is derived from an EMBL/GenBank/DDBJ whole genome shotgun (WGS) entry which is preliminary data.</text>
</comment>
<dbReference type="InterPro" id="IPR029495">
    <property type="entry name" value="NACHT-assoc"/>
</dbReference>
<evidence type="ECO:0000256" key="4">
    <source>
        <dbReference type="ARBA" id="ARBA00022737"/>
    </source>
</evidence>
<protein>
    <recommendedName>
        <fullName evidence="8">NACHT domain-containing protein</fullName>
    </recommendedName>
</protein>
<dbReference type="Proteomes" id="UP001152803">
    <property type="component" value="Unassembled WGS sequence"/>
</dbReference>
<dbReference type="Pfam" id="PF13516">
    <property type="entry name" value="LRR_6"/>
    <property type="match status" value="3"/>
</dbReference>
<keyword evidence="2" id="KW-0963">Cytoplasm</keyword>
<evidence type="ECO:0000256" key="1">
    <source>
        <dbReference type="ARBA" id="ARBA00004496"/>
    </source>
</evidence>
<evidence type="ECO:0000256" key="3">
    <source>
        <dbReference type="ARBA" id="ARBA00022614"/>
    </source>
</evidence>
<feature type="compositionally biased region" description="Basic and acidic residues" evidence="7">
    <location>
        <begin position="81"/>
        <end position="97"/>
    </location>
</feature>
<keyword evidence="6" id="KW-0067">ATP-binding</keyword>
<evidence type="ECO:0000256" key="5">
    <source>
        <dbReference type="ARBA" id="ARBA00022741"/>
    </source>
</evidence>
<dbReference type="OrthoDB" id="120976at2759"/>
<keyword evidence="10" id="KW-1185">Reference proteome</keyword>
<proteinExistence type="predicted"/>
<dbReference type="InterPro" id="IPR001611">
    <property type="entry name" value="Leu-rich_rpt"/>
</dbReference>
<dbReference type="Pfam" id="PF17776">
    <property type="entry name" value="NLRC4_HD2"/>
    <property type="match status" value="1"/>
</dbReference>
<reference evidence="9" key="1">
    <citation type="journal article" date="2023" name="Science">
        <title>Genome structures resolve the early diversification of teleost fishes.</title>
        <authorList>
            <person name="Parey E."/>
            <person name="Louis A."/>
            <person name="Montfort J."/>
            <person name="Bouchez O."/>
            <person name="Roques C."/>
            <person name="Iampietro C."/>
            <person name="Lluch J."/>
            <person name="Castinel A."/>
            <person name="Donnadieu C."/>
            <person name="Desvignes T."/>
            <person name="Floi Bucao C."/>
            <person name="Jouanno E."/>
            <person name="Wen M."/>
            <person name="Mejri S."/>
            <person name="Dirks R."/>
            <person name="Jansen H."/>
            <person name="Henkel C."/>
            <person name="Chen W.J."/>
            <person name="Zahm M."/>
            <person name="Cabau C."/>
            <person name="Klopp C."/>
            <person name="Thompson A.W."/>
            <person name="Robinson-Rechavi M."/>
            <person name="Braasch I."/>
            <person name="Lecointre G."/>
            <person name="Bobe J."/>
            <person name="Postlethwait J.H."/>
            <person name="Berthelot C."/>
            <person name="Roest Crollius H."/>
            <person name="Guiguen Y."/>
        </authorList>
    </citation>
    <scope>NUCLEOTIDE SEQUENCE</scope>
    <source>
        <strain evidence="9">Concon-B</strain>
    </source>
</reference>
<feature type="compositionally biased region" description="Basic and acidic residues" evidence="7">
    <location>
        <begin position="37"/>
        <end position="54"/>
    </location>
</feature>
<dbReference type="GO" id="GO:0005737">
    <property type="term" value="C:cytoplasm"/>
    <property type="evidence" value="ECO:0007669"/>
    <property type="project" value="UniProtKB-SubCell"/>
</dbReference>
<keyword evidence="4" id="KW-0677">Repeat</keyword>
<evidence type="ECO:0000256" key="7">
    <source>
        <dbReference type="SAM" id="MobiDB-lite"/>
    </source>
</evidence>
<comment type="subcellular location">
    <subcellularLocation>
        <location evidence="1">Cytoplasm</location>
    </subcellularLocation>
</comment>
<dbReference type="Gene3D" id="3.80.10.10">
    <property type="entry name" value="Ribonuclease Inhibitor"/>
    <property type="match status" value="1"/>
</dbReference>